<sequence length="58" mass="6286">MSTAISLPGAGVVVCPVGRVGASQKARPREPVKSDIDASRTGLRHRWCLYGSHGRRVW</sequence>
<reference evidence="2" key="1">
    <citation type="journal article" date="2017" name="Nat. Ecol. Evol.">
        <title>Genome expansion and lineage-specific genetic innovations in the forest pathogenic fungi Armillaria.</title>
        <authorList>
            <person name="Sipos G."/>
            <person name="Prasanna A.N."/>
            <person name="Walter M.C."/>
            <person name="O'Connor E."/>
            <person name="Balint B."/>
            <person name="Krizsan K."/>
            <person name="Kiss B."/>
            <person name="Hess J."/>
            <person name="Varga T."/>
            <person name="Slot J."/>
            <person name="Riley R."/>
            <person name="Boka B."/>
            <person name="Rigling D."/>
            <person name="Barry K."/>
            <person name="Lee J."/>
            <person name="Mihaltcheva S."/>
            <person name="LaButti K."/>
            <person name="Lipzen A."/>
            <person name="Waldron R."/>
            <person name="Moloney N.M."/>
            <person name="Sperisen C."/>
            <person name="Kredics L."/>
            <person name="Vagvoelgyi C."/>
            <person name="Patrignani A."/>
            <person name="Fitzpatrick D."/>
            <person name="Nagy I."/>
            <person name="Doyle S."/>
            <person name="Anderson J.B."/>
            <person name="Grigoriev I.V."/>
            <person name="Gueldener U."/>
            <person name="Muensterkoetter M."/>
            <person name="Nagy L.G."/>
        </authorList>
    </citation>
    <scope>NUCLEOTIDE SEQUENCE [LARGE SCALE GENOMIC DNA]</scope>
    <source>
        <strain evidence="2">Ar21-2</strain>
    </source>
</reference>
<gene>
    <name evidence="1" type="ORF">ARMGADRAFT_1016036</name>
</gene>
<name>A0A2H3D395_ARMGA</name>
<dbReference type="EMBL" id="KZ293672">
    <property type="protein sequence ID" value="PBK88570.1"/>
    <property type="molecule type" value="Genomic_DNA"/>
</dbReference>
<evidence type="ECO:0000313" key="2">
    <source>
        <dbReference type="Proteomes" id="UP000217790"/>
    </source>
</evidence>
<dbReference type="Proteomes" id="UP000217790">
    <property type="component" value="Unassembled WGS sequence"/>
</dbReference>
<accession>A0A2H3D395</accession>
<proteinExistence type="predicted"/>
<organism evidence="1 2">
    <name type="scientific">Armillaria gallica</name>
    <name type="common">Bulbous honey fungus</name>
    <name type="synonym">Armillaria bulbosa</name>
    <dbReference type="NCBI Taxonomy" id="47427"/>
    <lineage>
        <taxon>Eukaryota</taxon>
        <taxon>Fungi</taxon>
        <taxon>Dikarya</taxon>
        <taxon>Basidiomycota</taxon>
        <taxon>Agaricomycotina</taxon>
        <taxon>Agaricomycetes</taxon>
        <taxon>Agaricomycetidae</taxon>
        <taxon>Agaricales</taxon>
        <taxon>Marasmiineae</taxon>
        <taxon>Physalacriaceae</taxon>
        <taxon>Armillaria</taxon>
    </lineage>
</organism>
<dbReference type="AlphaFoldDB" id="A0A2H3D395"/>
<keyword evidence="2" id="KW-1185">Reference proteome</keyword>
<dbReference type="InParanoid" id="A0A2H3D395"/>
<protein>
    <submittedName>
        <fullName evidence="1">Uncharacterized protein</fullName>
    </submittedName>
</protein>
<evidence type="ECO:0000313" key="1">
    <source>
        <dbReference type="EMBL" id="PBK88570.1"/>
    </source>
</evidence>